<organism evidence="1">
    <name type="scientific">viral metagenome</name>
    <dbReference type="NCBI Taxonomy" id="1070528"/>
    <lineage>
        <taxon>unclassified sequences</taxon>
        <taxon>metagenomes</taxon>
        <taxon>organismal metagenomes</taxon>
    </lineage>
</organism>
<accession>A0A6C0C1D8</accession>
<proteinExistence type="predicted"/>
<evidence type="ECO:0000313" key="1">
    <source>
        <dbReference type="EMBL" id="QHS97901.1"/>
    </source>
</evidence>
<dbReference type="EMBL" id="MN739307">
    <property type="protein sequence ID" value="QHS97901.1"/>
    <property type="molecule type" value="Genomic_DNA"/>
</dbReference>
<reference evidence="1" key="1">
    <citation type="journal article" date="2020" name="Nature">
        <title>Giant virus diversity and host interactions through global metagenomics.</title>
        <authorList>
            <person name="Schulz F."/>
            <person name="Roux S."/>
            <person name="Paez-Espino D."/>
            <person name="Jungbluth S."/>
            <person name="Walsh D.A."/>
            <person name="Denef V.J."/>
            <person name="McMahon K.D."/>
            <person name="Konstantinidis K.T."/>
            <person name="Eloe-Fadrosh E.A."/>
            <person name="Kyrpides N.C."/>
            <person name="Woyke T."/>
        </authorList>
    </citation>
    <scope>NUCLEOTIDE SEQUENCE</scope>
    <source>
        <strain evidence="1">GVMAG-M-3300020182-33</strain>
    </source>
</reference>
<protein>
    <submittedName>
        <fullName evidence="1">Uncharacterized protein</fullName>
    </submittedName>
</protein>
<name>A0A6C0C1D8_9ZZZZ</name>
<dbReference type="AlphaFoldDB" id="A0A6C0C1D8"/>
<sequence length="151" mass="16485">MSCFTFVLVVACLCVLALTFQTRRCATLVHTPIRHSVMFCTVSSLDSGVPTQPTSFSAHFYNTKFVLAVSPHNPEDFDVPGPEMGTFTYSEEKESKFGTLTMEQLHKSAKSVLTLNFTHSAGGILSGIIYERGAIIAKQCGVFHICPDTVS</sequence>